<dbReference type="CDD" id="cd03453">
    <property type="entry name" value="SAV4209_like"/>
    <property type="match status" value="1"/>
</dbReference>
<protein>
    <submittedName>
        <fullName evidence="2">Dehydratase</fullName>
    </submittedName>
</protein>
<evidence type="ECO:0000313" key="4">
    <source>
        <dbReference type="Proteomes" id="UP000185657"/>
    </source>
</evidence>
<reference evidence="2 5" key="2">
    <citation type="submission" date="2016-10" db="EMBL/GenBank/DDBJ databases">
        <title>Hydorgenophaga sp. LPB0072 isolated from gastropod.</title>
        <authorList>
            <person name="Kim E."/>
            <person name="Yi H."/>
        </authorList>
    </citation>
    <scope>NUCLEOTIDE SEQUENCE [LARGE SCALE GENOMIC DNA]</scope>
    <source>
        <strain evidence="2 5">LPB0072</strain>
    </source>
</reference>
<dbReference type="STRING" id="1763535.LPB072_14615"/>
<evidence type="ECO:0000313" key="5">
    <source>
        <dbReference type="Proteomes" id="UP000185680"/>
    </source>
</evidence>
<keyword evidence="4" id="KW-1185">Reference proteome</keyword>
<dbReference type="EMBL" id="LVWD01000001">
    <property type="protein sequence ID" value="OAD44149.1"/>
    <property type="molecule type" value="Genomic_DNA"/>
</dbReference>
<dbReference type="SUPFAM" id="SSF54637">
    <property type="entry name" value="Thioesterase/thiol ester dehydrase-isomerase"/>
    <property type="match status" value="1"/>
</dbReference>
<reference evidence="3 4" key="1">
    <citation type="submission" date="2016-02" db="EMBL/GenBank/DDBJ databases">
        <title>Draft genome sequence of Hydrogenophaga sp. LPB0072.</title>
        <authorList>
            <person name="Shin S.-K."/>
            <person name="Yi H."/>
        </authorList>
    </citation>
    <scope>NUCLEOTIDE SEQUENCE [LARGE SCALE GENOMIC DNA]</scope>
    <source>
        <strain evidence="3 4">LPB0072</strain>
    </source>
</reference>
<dbReference type="InterPro" id="IPR029069">
    <property type="entry name" value="HotDog_dom_sf"/>
</dbReference>
<evidence type="ECO:0000313" key="3">
    <source>
        <dbReference type="EMBL" id="OAD44149.1"/>
    </source>
</evidence>
<accession>A0A170AK54</accession>
<organism evidence="2 5">
    <name type="scientific">Hydrogenophaga crassostreae</name>
    <dbReference type="NCBI Taxonomy" id="1763535"/>
    <lineage>
        <taxon>Bacteria</taxon>
        <taxon>Pseudomonadati</taxon>
        <taxon>Pseudomonadota</taxon>
        <taxon>Betaproteobacteria</taxon>
        <taxon>Burkholderiales</taxon>
        <taxon>Comamonadaceae</taxon>
        <taxon>Hydrogenophaga</taxon>
    </lineage>
</organism>
<dbReference type="Pfam" id="PF01575">
    <property type="entry name" value="MaoC_dehydratas"/>
    <property type="match status" value="1"/>
</dbReference>
<evidence type="ECO:0000259" key="1">
    <source>
        <dbReference type="Pfam" id="PF01575"/>
    </source>
</evidence>
<dbReference type="Proteomes" id="UP000185680">
    <property type="component" value="Chromosome"/>
</dbReference>
<dbReference type="Gene3D" id="3.10.129.10">
    <property type="entry name" value="Hotdog Thioesterase"/>
    <property type="match status" value="1"/>
</dbReference>
<dbReference type="InterPro" id="IPR003965">
    <property type="entry name" value="Fatty_acid_synthase"/>
</dbReference>
<dbReference type="GO" id="GO:0005835">
    <property type="term" value="C:fatty acid synthase complex"/>
    <property type="evidence" value="ECO:0007669"/>
    <property type="project" value="InterPro"/>
</dbReference>
<dbReference type="GO" id="GO:0006633">
    <property type="term" value="P:fatty acid biosynthetic process"/>
    <property type="evidence" value="ECO:0007669"/>
    <property type="project" value="InterPro"/>
</dbReference>
<dbReference type="OrthoDB" id="9774179at2"/>
<proteinExistence type="predicted"/>
<evidence type="ECO:0000313" key="2">
    <source>
        <dbReference type="EMBL" id="AOW13890.1"/>
    </source>
</evidence>
<dbReference type="RefSeq" id="WP_066084397.1">
    <property type="nucleotide sequence ID" value="NZ_CP017476.1"/>
</dbReference>
<sequence length="150" mass="15952">MNHAPDFDRIQVGDALPAFETPPLSRLSLALYCGASGDHNPIHVDTDFAKAAGLSDVIAHGMLSMAWLGRVLTDWAPPSALREFGVRFSAVTHVGDRITCSSQVLEKFERAGEHCVRLALTATDQRHQVKLTGDAVIALSGPVAGASHAV</sequence>
<feature type="domain" description="MaoC-like" evidence="1">
    <location>
        <begin position="23"/>
        <end position="123"/>
    </location>
</feature>
<dbReference type="EMBL" id="CP017476">
    <property type="protein sequence ID" value="AOW13890.1"/>
    <property type="molecule type" value="Genomic_DNA"/>
</dbReference>
<name>A0A170AK54_9BURK</name>
<dbReference type="Proteomes" id="UP000185657">
    <property type="component" value="Unassembled WGS sequence"/>
</dbReference>
<dbReference type="PANTHER" id="PTHR43841:SF3">
    <property type="entry name" value="(3R)-HYDROXYACYL-ACP DEHYDRATASE SUBUNIT HADB"/>
    <property type="match status" value="1"/>
</dbReference>
<dbReference type="KEGG" id="hyl:LPB072_14615"/>
<gene>
    <name evidence="2" type="ORF">LPB072_14615</name>
    <name evidence="3" type="ORF">LPB72_01200</name>
</gene>
<dbReference type="PANTHER" id="PTHR43841">
    <property type="entry name" value="3-HYDROXYACYL-THIOESTER DEHYDRATASE HTDX-RELATED"/>
    <property type="match status" value="1"/>
</dbReference>
<dbReference type="PRINTS" id="PR01483">
    <property type="entry name" value="FASYNTHASE"/>
</dbReference>
<dbReference type="AlphaFoldDB" id="A0A170AK54"/>
<dbReference type="GO" id="GO:0004312">
    <property type="term" value="F:fatty acid synthase activity"/>
    <property type="evidence" value="ECO:0007669"/>
    <property type="project" value="InterPro"/>
</dbReference>
<dbReference type="InterPro" id="IPR002539">
    <property type="entry name" value="MaoC-like_dom"/>
</dbReference>